<evidence type="ECO:0000313" key="1">
    <source>
        <dbReference type="EMBL" id="MDI2113678.1"/>
    </source>
</evidence>
<keyword evidence="2" id="KW-1185">Reference proteome</keyword>
<dbReference type="EMBL" id="JASBAN010000001">
    <property type="protein sequence ID" value="MDI2113678.1"/>
    <property type="molecule type" value="Genomic_DNA"/>
</dbReference>
<dbReference type="RefSeq" id="WP_281463259.1">
    <property type="nucleotide sequence ID" value="NZ_JASBAN010000001.1"/>
</dbReference>
<name>A0ABT6Q9V2_9PROT</name>
<proteinExistence type="predicted"/>
<accession>A0ABT6Q9V2</accession>
<organism evidence="1 2">
    <name type="scientific">Commensalibacter nepenthis</name>
    <dbReference type="NCBI Taxonomy" id="3043872"/>
    <lineage>
        <taxon>Bacteria</taxon>
        <taxon>Pseudomonadati</taxon>
        <taxon>Pseudomonadota</taxon>
        <taxon>Alphaproteobacteria</taxon>
        <taxon>Acetobacterales</taxon>
        <taxon>Acetobacteraceae</taxon>
    </lineage>
</organism>
<dbReference type="InterPro" id="IPR021254">
    <property type="entry name" value="DUF2806"/>
</dbReference>
<sequence>MNDDKSLINVDLGISIEIKADLAPIIKATPKGFKYLSLLLFGKREVKNERYIRLLKAQTDVDEKEILEGKLLFNPKENTLLATSQNFKQQLVGAIQDEEIQNLIACSIKTAENVGEGETEKEPSQDFINRWRNDAKQIHSEELQNIWGRLMAEEINNPDSISLRTLDVVKNISRSEAELFVQYLKYICNWRCLIAYKANENDPIHEGYRVFVQPKPIINRNELVTLRDAGIILDVDTVSGNWLPLVKDNKNIYYSFTMNYCFYVFADEVKMTPRVHFLELTKAAQDVFLILCQDKDIRQCNRQDAIDFIEVIRQDLLDCGANHIYFGYIENDGQVAEYEKYFF</sequence>
<reference evidence="1" key="1">
    <citation type="submission" date="2023-05" db="EMBL/GenBank/DDBJ databases">
        <title>Whole genome sequence of Commensalibacter sp.</title>
        <authorList>
            <person name="Charoenyingcharoen P."/>
            <person name="Yukphan P."/>
        </authorList>
    </citation>
    <scope>NUCLEOTIDE SEQUENCE</scope>
    <source>
        <strain evidence="1">TBRC 10068</strain>
    </source>
</reference>
<evidence type="ECO:0000313" key="2">
    <source>
        <dbReference type="Proteomes" id="UP001431775"/>
    </source>
</evidence>
<comment type="caution">
    <text evidence="1">The sequence shown here is derived from an EMBL/GenBank/DDBJ whole genome shotgun (WGS) entry which is preliminary data.</text>
</comment>
<dbReference type="Proteomes" id="UP001431775">
    <property type="component" value="Unassembled WGS sequence"/>
</dbReference>
<dbReference type="Pfam" id="PF10987">
    <property type="entry name" value="DUF2806"/>
    <property type="match status" value="1"/>
</dbReference>
<gene>
    <name evidence="1" type="ORF">QJV33_10395</name>
</gene>
<protein>
    <submittedName>
        <fullName evidence="1">DUF2806 domain-containing protein</fullName>
    </submittedName>
</protein>